<dbReference type="Pfam" id="PF23598">
    <property type="entry name" value="LRR_14"/>
    <property type="match status" value="1"/>
</dbReference>
<accession>A0A3L6Q461</accession>
<gene>
    <name evidence="4" type="ORF">C2845_PM17G11300</name>
</gene>
<dbReference type="SUPFAM" id="SSF52047">
    <property type="entry name" value="RNI-like"/>
    <property type="match status" value="1"/>
</dbReference>
<comment type="caution">
    <text evidence="4">The sequence shown here is derived from an EMBL/GenBank/DDBJ whole genome shotgun (WGS) entry which is preliminary data.</text>
</comment>
<feature type="region of interest" description="Disordered" evidence="2">
    <location>
        <begin position="139"/>
        <end position="197"/>
    </location>
</feature>
<feature type="compositionally biased region" description="Basic and acidic residues" evidence="2">
    <location>
        <begin position="143"/>
        <end position="179"/>
    </location>
</feature>
<protein>
    <recommendedName>
        <fullName evidence="3">Disease resistance R13L4/SHOC-2-like LRR domain-containing protein</fullName>
    </recommendedName>
</protein>
<feature type="domain" description="Disease resistance R13L4/SHOC-2-like LRR" evidence="3">
    <location>
        <begin position="4"/>
        <end position="142"/>
    </location>
</feature>
<dbReference type="EMBL" id="PQIB02000014">
    <property type="protein sequence ID" value="RLM69806.1"/>
    <property type="molecule type" value="Genomic_DNA"/>
</dbReference>
<evidence type="ECO:0000259" key="3">
    <source>
        <dbReference type="Pfam" id="PF23598"/>
    </source>
</evidence>
<dbReference type="OrthoDB" id="611041at2759"/>
<evidence type="ECO:0000313" key="5">
    <source>
        <dbReference type="Proteomes" id="UP000275267"/>
    </source>
</evidence>
<evidence type="ECO:0000256" key="2">
    <source>
        <dbReference type="SAM" id="MobiDB-lite"/>
    </source>
</evidence>
<keyword evidence="5" id="KW-1185">Reference proteome</keyword>
<evidence type="ECO:0000256" key="1">
    <source>
        <dbReference type="ARBA" id="ARBA00022737"/>
    </source>
</evidence>
<sequence length="197" mass="22639">MAPLCNLIDLNINIAELTDEDILILRELPSLHYLDLWLKSPQKDDTIVIHGEGFPYLKELIFSCEGTCLMFEPAALPKLERLSTTVHVIRAKAYGQQFGIEHLKSLKQINIQVLCYGASASDIKHVEHAISTTVRYHPNHPRMNIEKRGMDLNLEERNKREHSEDKNMEKQASKEDTNHANKKRRKLPIEEHHSSSA</sequence>
<dbReference type="STRING" id="4540.A0A3L6Q461"/>
<evidence type="ECO:0000313" key="4">
    <source>
        <dbReference type="EMBL" id="RLM69806.1"/>
    </source>
</evidence>
<dbReference type="InterPro" id="IPR055414">
    <property type="entry name" value="LRR_R13L4/SHOC2-like"/>
</dbReference>
<name>A0A3L6Q461_PANMI</name>
<proteinExistence type="predicted"/>
<organism evidence="4 5">
    <name type="scientific">Panicum miliaceum</name>
    <name type="common">Proso millet</name>
    <name type="synonym">Broomcorn millet</name>
    <dbReference type="NCBI Taxonomy" id="4540"/>
    <lineage>
        <taxon>Eukaryota</taxon>
        <taxon>Viridiplantae</taxon>
        <taxon>Streptophyta</taxon>
        <taxon>Embryophyta</taxon>
        <taxon>Tracheophyta</taxon>
        <taxon>Spermatophyta</taxon>
        <taxon>Magnoliopsida</taxon>
        <taxon>Liliopsida</taxon>
        <taxon>Poales</taxon>
        <taxon>Poaceae</taxon>
        <taxon>PACMAD clade</taxon>
        <taxon>Panicoideae</taxon>
        <taxon>Panicodae</taxon>
        <taxon>Paniceae</taxon>
        <taxon>Panicinae</taxon>
        <taxon>Panicum</taxon>
        <taxon>Panicum sect. Panicum</taxon>
    </lineage>
</organism>
<feature type="compositionally biased region" description="Basic and acidic residues" evidence="2">
    <location>
        <begin position="187"/>
        <end position="197"/>
    </location>
</feature>
<keyword evidence="1" id="KW-0677">Repeat</keyword>
<reference evidence="5" key="1">
    <citation type="journal article" date="2019" name="Nat. Commun.">
        <title>The genome of broomcorn millet.</title>
        <authorList>
            <person name="Zou C."/>
            <person name="Miki D."/>
            <person name="Li D."/>
            <person name="Tang Q."/>
            <person name="Xiao L."/>
            <person name="Rajput S."/>
            <person name="Deng P."/>
            <person name="Jia W."/>
            <person name="Huang R."/>
            <person name="Zhang M."/>
            <person name="Sun Y."/>
            <person name="Hu J."/>
            <person name="Fu X."/>
            <person name="Schnable P.S."/>
            <person name="Li F."/>
            <person name="Zhang H."/>
            <person name="Feng B."/>
            <person name="Zhu X."/>
            <person name="Liu R."/>
            <person name="Schnable J.C."/>
            <person name="Zhu J.-K."/>
            <person name="Zhang H."/>
        </authorList>
    </citation>
    <scope>NUCLEOTIDE SEQUENCE [LARGE SCALE GENOMIC DNA]</scope>
</reference>
<dbReference type="Proteomes" id="UP000275267">
    <property type="component" value="Unassembled WGS sequence"/>
</dbReference>
<dbReference type="AlphaFoldDB" id="A0A3L6Q461"/>